<dbReference type="AlphaFoldDB" id="A0A540L7F6"/>
<comment type="caution">
    <text evidence="2">The sequence shown here is derived from an EMBL/GenBank/DDBJ whole genome shotgun (WGS) entry which is preliminary data.</text>
</comment>
<sequence length="51" mass="5598">MARLREETRVKERALNDKLAKIHKSVAASPFMDAVGGTGGPGTGRSWRMTR</sequence>
<dbReference type="EMBL" id="VIEB01000723">
    <property type="protein sequence ID" value="TQD82411.1"/>
    <property type="molecule type" value="Genomic_DNA"/>
</dbReference>
<reference evidence="2 3" key="1">
    <citation type="journal article" date="2019" name="G3 (Bethesda)">
        <title>Sequencing of a Wild Apple (Malus baccata) Genome Unravels the Differences Between Cultivated and Wild Apple Species Regarding Disease Resistance and Cold Tolerance.</title>
        <authorList>
            <person name="Chen X."/>
        </authorList>
    </citation>
    <scope>NUCLEOTIDE SEQUENCE [LARGE SCALE GENOMIC DNA]</scope>
    <source>
        <strain evidence="3">cv. Shandingzi</strain>
        <tissue evidence="2">Leaves</tissue>
    </source>
</reference>
<name>A0A540L7F6_MALBA</name>
<organism evidence="2 3">
    <name type="scientific">Malus baccata</name>
    <name type="common">Siberian crab apple</name>
    <name type="synonym">Pyrus baccata</name>
    <dbReference type="NCBI Taxonomy" id="106549"/>
    <lineage>
        <taxon>Eukaryota</taxon>
        <taxon>Viridiplantae</taxon>
        <taxon>Streptophyta</taxon>
        <taxon>Embryophyta</taxon>
        <taxon>Tracheophyta</taxon>
        <taxon>Spermatophyta</taxon>
        <taxon>Magnoliopsida</taxon>
        <taxon>eudicotyledons</taxon>
        <taxon>Gunneridae</taxon>
        <taxon>Pentapetalae</taxon>
        <taxon>rosids</taxon>
        <taxon>fabids</taxon>
        <taxon>Rosales</taxon>
        <taxon>Rosaceae</taxon>
        <taxon>Amygdaloideae</taxon>
        <taxon>Maleae</taxon>
        <taxon>Malus</taxon>
    </lineage>
</organism>
<evidence type="ECO:0000256" key="1">
    <source>
        <dbReference type="SAM" id="MobiDB-lite"/>
    </source>
</evidence>
<dbReference type="Proteomes" id="UP000315295">
    <property type="component" value="Unassembled WGS sequence"/>
</dbReference>
<keyword evidence="3" id="KW-1185">Reference proteome</keyword>
<proteinExistence type="predicted"/>
<protein>
    <submittedName>
        <fullName evidence="2">Uncharacterized protein</fullName>
    </submittedName>
</protein>
<evidence type="ECO:0000313" key="3">
    <source>
        <dbReference type="Proteomes" id="UP000315295"/>
    </source>
</evidence>
<feature type="region of interest" description="Disordered" evidence="1">
    <location>
        <begin position="31"/>
        <end position="51"/>
    </location>
</feature>
<evidence type="ECO:0000313" key="2">
    <source>
        <dbReference type="EMBL" id="TQD82411.1"/>
    </source>
</evidence>
<gene>
    <name evidence="2" type="ORF">C1H46_032053</name>
</gene>
<accession>A0A540L7F6</accession>